<dbReference type="Proteomes" id="UP001165082">
    <property type="component" value="Unassembled WGS sequence"/>
</dbReference>
<dbReference type="AlphaFoldDB" id="A0A9W6ZV24"/>
<name>A0A9W6ZV24_9STRA</name>
<evidence type="ECO:0000313" key="4">
    <source>
        <dbReference type="EMBL" id="GMH57653.1"/>
    </source>
</evidence>
<keyword evidence="5" id="KW-1185">Reference proteome</keyword>
<dbReference type="Pfam" id="PF00857">
    <property type="entry name" value="Isochorismatase"/>
    <property type="match status" value="1"/>
</dbReference>
<dbReference type="SUPFAM" id="SSF52499">
    <property type="entry name" value="Isochorismatase-like hydrolases"/>
    <property type="match status" value="1"/>
</dbReference>
<dbReference type="Gene3D" id="3.40.50.850">
    <property type="entry name" value="Isochorismatase-like"/>
    <property type="match status" value="1"/>
</dbReference>
<comment type="similarity">
    <text evidence="1">Belongs to the isochorismatase family.</text>
</comment>
<feature type="domain" description="Isochorismatase-like" evidence="3">
    <location>
        <begin position="11"/>
        <end position="174"/>
    </location>
</feature>
<dbReference type="PANTHER" id="PTHR43540">
    <property type="entry name" value="PEROXYUREIDOACRYLATE/UREIDOACRYLATE AMIDOHYDROLASE-RELATED"/>
    <property type="match status" value="1"/>
</dbReference>
<dbReference type="GO" id="GO:0016787">
    <property type="term" value="F:hydrolase activity"/>
    <property type="evidence" value="ECO:0007669"/>
    <property type="project" value="UniProtKB-KW"/>
</dbReference>
<keyword evidence="2" id="KW-0378">Hydrolase</keyword>
<evidence type="ECO:0000256" key="1">
    <source>
        <dbReference type="ARBA" id="ARBA00006336"/>
    </source>
</evidence>
<evidence type="ECO:0000259" key="3">
    <source>
        <dbReference type="Pfam" id="PF00857"/>
    </source>
</evidence>
<dbReference type="PANTHER" id="PTHR43540:SF1">
    <property type="entry name" value="ISOCHORISMATASE HYDROLASE"/>
    <property type="match status" value="1"/>
</dbReference>
<accession>A0A9W6ZV24</accession>
<evidence type="ECO:0000313" key="5">
    <source>
        <dbReference type="Proteomes" id="UP001165082"/>
    </source>
</evidence>
<dbReference type="EMBL" id="BRXZ01002234">
    <property type="protein sequence ID" value="GMH57653.1"/>
    <property type="molecule type" value="Genomic_DNA"/>
</dbReference>
<sequence length="181" mass="20153">MNGINYAPNDALIVVDVQPEYWSSSADVATSFPEFPLKLQRCLSWARSRKLLVIWVRCEYNSSNSPWLGNFAQLNPEKQSTIIFDPEDLSWEDFAVPLRGEAMVVKSSWNGVSNTSLTPYLKRCNIKTCFMCGLITSVCVQHTAFGLFEAGFTVKVVGSACADRGRDRHNMALELYGGGRG</sequence>
<protein>
    <recommendedName>
        <fullName evidence="3">Isochorismatase-like domain-containing protein</fullName>
    </recommendedName>
</protein>
<dbReference type="InterPro" id="IPR050272">
    <property type="entry name" value="Isochorismatase-like_hydrls"/>
</dbReference>
<gene>
    <name evidence="4" type="ORF">TrRE_jg2531</name>
</gene>
<dbReference type="InterPro" id="IPR000868">
    <property type="entry name" value="Isochorismatase-like_dom"/>
</dbReference>
<organism evidence="4 5">
    <name type="scientific">Triparma retinervis</name>
    <dbReference type="NCBI Taxonomy" id="2557542"/>
    <lineage>
        <taxon>Eukaryota</taxon>
        <taxon>Sar</taxon>
        <taxon>Stramenopiles</taxon>
        <taxon>Ochrophyta</taxon>
        <taxon>Bolidophyceae</taxon>
        <taxon>Parmales</taxon>
        <taxon>Triparmaceae</taxon>
        <taxon>Triparma</taxon>
    </lineage>
</organism>
<dbReference type="CDD" id="cd00431">
    <property type="entry name" value="cysteine_hydrolases"/>
    <property type="match status" value="1"/>
</dbReference>
<reference evidence="4" key="1">
    <citation type="submission" date="2022-07" db="EMBL/GenBank/DDBJ databases">
        <title>Genome analysis of Parmales, a sister group of diatoms, reveals the evolutionary specialization of diatoms from phago-mixotrophs to photoautotrophs.</title>
        <authorList>
            <person name="Ban H."/>
            <person name="Sato S."/>
            <person name="Yoshikawa S."/>
            <person name="Kazumasa Y."/>
            <person name="Nakamura Y."/>
            <person name="Ichinomiya M."/>
            <person name="Saitoh K."/>
            <person name="Sato N."/>
            <person name="Blanc-Mathieu R."/>
            <person name="Endo H."/>
            <person name="Kuwata A."/>
            <person name="Ogata H."/>
        </authorList>
    </citation>
    <scope>NUCLEOTIDE SEQUENCE</scope>
</reference>
<evidence type="ECO:0000256" key="2">
    <source>
        <dbReference type="ARBA" id="ARBA00022801"/>
    </source>
</evidence>
<dbReference type="InterPro" id="IPR036380">
    <property type="entry name" value="Isochorismatase-like_sf"/>
</dbReference>
<comment type="caution">
    <text evidence="4">The sequence shown here is derived from an EMBL/GenBank/DDBJ whole genome shotgun (WGS) entry which is preliminary data.</text>
</comment>
<dbReference type="OrthoDB" id="167809at2759"/>
<proteinExistence type="inferred from homology"/>